<gene>
    <name evidence="13" type="ORF">E0485_23295</name>
</gene>
<accession>A0A4R4E331</accession>
<evidence type="ECO:0000313" key="14">
    <source>
        <dbReference type="Proteomes" id="UP000295418"/>
    </source>
</evidence>
<keyword evidence="14" id="KW-1185">Reference proteome</keyword>
<name>A0A4R4E331_9BACL</name>
<reference evidence="13 14" key="1">
    <citation type="submission" date="2019-03" db="EMBL/GenBank/DDBJ databases">
        <authorList>
            <person name="Kim M.K.M."/>
        </authorList>
    </citation>
    <scope>NUCLEOTIDE SEQUENCE [LARGE SCALE GENOMIC DNA]</scope>
    <source>
        <strain evidence="13 14">18JY21-1</strain>
    </source>
</reference>
<organism evidence="13 14">
    <name type="scientific">Paenibacillus albiflavus</name>
    <dbReference type="NCBI Taxonomy" id="2545760"/>
    <lineage>
        <taxon>Bacteria</taxon>
        <taxon>Bacillati</taxon>
        <taxon>Bacillota</taxon>
        <taxon>Bacilli</taxon>
        <taxon>Bacillales</taxon>
        <taxon>Paenibacillaceae</taxon>
        <taxon>Paenibacillus</taxon>
    </lineage>
</organism>
<evidence type="ECO:0000259" key="12">
    <source>
        <dbReference type="PROSITE" id="PS51123"/>
    </source>
</evidence>
<keyword evidence="7 9" id="KW-0472">Membrane</keyword>
<evidence type="ECO:0000256" key="10">
    <source>
        <dbReference type="SAM" id="MobiDB-lite"/>
    </source>
</evidence>
<keyword evidence="5 11" id="KW-0812">Transmembrane</keyword>
<keyword evidence="4" id="KW-1003">Cell membrane</keyword>
<keyword evidence="13" id="KW-0282">Flagellum</keyword>
<dbReference type="AlphaFoldDB" id="A0A4R4E331"/>
<comment type="caution">
    <text evidence="13">The sequence shown here is derived from an EMBL/GenBank/DDBJ whole genome shotgun (WGS) entry which is preliminary data.</text>
</comment>
<protein>
    <submittedName>
        <fullName evidence="13">Flagellar motor protein</fullName>
    </submittedName>
</protein>
<feature type="compositionally biased region" description="Basic and acidic residues" evidence="10">
    <location>
        <begin position="80"/>
        <end position="90"/>
    </location>
</feature>
<evidence type="ECO:0000256" key="3">
    <source>
        <dbReference type="ARBA" id="ARBA00008914"/>
    </source>
</evidence>
<evidence type="ECO:0000256" key="5">
    <source>
        <dbReference type="ARBA" id="ARBA00022692"/>
    </source>
</evidence>
<evidence type="ECO:0000256" key="11">
    <source>
        <dbReference type="SAM" id="Phobius"/>
    </source>
</evidence>
<proteinExistence type="inferred from homology"/>
<dbReference type="OrthoDB" id="9815217at2"/>
<evidence type="ECO:0000256" key="2">
    <source>
        <dbReference type="ARBA" id="ARBA00004442"/>
    </source>
</evidence>
<evidence type="ECO:0000256" key="1">
    <source>
        <dbReference type="ARBA" id="ARBA00004162"/>
    </source>
</evidence>
<feature type="region of interest" description="Disordered" evidence="10">
    <location>
        <begin position="71"/>
        <end position="90"/>
    </location>
</feature>
<evidence type="ECO:0000256" key="6">
    <source>
        <dbReference type="ARBA" id="ARBA00022989"/>
    </source>
</evidence>
<keyword evidence="13" id="KW-0966">Cell projection</keyword>
<keyword evidence="6 11" id="KW-1133">Transmembrane helix</keyword>
<feature type="domain" description="OmpA-like" evidence="12">
    <location>
        <begin position="133"/>
        <end position="253"/>
    </location>
</feature>
<dbReference type="CDD" id="cd07185">
    <property type="entry name" value="OmpA_C-like"/>
    <property type="match status" value="1"/>
</dbReference>
<dbReference type="InterPro" id="IPR006665">
    <property type="entry name" value="OmpA-like"/>
</dbReference>
<evidence type="ECO:0000256" key="7">
    <source>
        <dbReference type="ARBA" id="ARBA00023136"/>
    </source>
</evidence>
<keyword evidence="13" id="KW-0969">Cilium</keyword>
<evidence type="ECO:0000256" key="8">
    <source>
        <dbReference type="ARBA" id="ARBA00023237"/>
    </source>
</evidence>
<dbReference type="GO" id="GO:0005886">
    <property type="term" value="C:plasma membrane"/>
    <property type="evidence" value="ECO:0007669"/>
    <property type="project" value="UniProtKB-SubCell"/>
</dbReference>
<dbReference type="Pfam" id="PF13677">
    <property type="entry name" value="MotB_plug"/>
    <property type="match status" value="1"/>
</dbReference>
<dbReference type="SUPFAM" id="SSF103088">
    <property type="entry name" value="OmpA-like"/>
    <property type="match status" value="1"/>
</dbReference>
<sequence length="253" mass="28948">MARRGKKQAEHENHERWLITYSDLITLLLVFFVIMYSMSKVDDNKYEILARSLNLQFKSSDSLLEMNSGLSGTMSPTYADGDKRQTEETNRQANIDKEEYDKKEQELADFKDKIETYIQDNKLESDIVVTDTTRGITITLSDVFLFDTGKADLKPPAFDIMDNLATLLPGLNAKVAIEGHTDNVPIRTGSYYKDNWELSVQRSLSVIRYLTGKVKLNEKNFIATGYGDTMPKVENDTPENRAKNRRVEVTILR</sequence>
<dbReference type="EMBL" id="SKFG01000045">
    <property type="protein sequence ID" value="TCZ70198.1"/>
    <property type="molecule type" value="Genomic_DNA"/>
</dbReference>
<dbReference type="Gene3D" id="3.30.1330.60">
    <property type="entry name" value="OmpA-like domain"/>
    <property type="match status" value="1"/>
</dbReference>
<dbReference type="PROSITE" id="PS51123">
    <property type="entry name" value="OMPA_2"/>
    <property type="match status" value="1"/>
</dbReference>
<evidence type="ECO:0000256" key="9">
    <source>
        <dbReference type="PROSITE-ProRule" id="PRU00473"/>
    </source>
</evidence>
<dbReference type="PANTHER" id="PTHR30329:SF21">
    <property type="entry name" value="LIPOPROTEIN YIAD-RELATED"/>
    <property type="match status" value="1"/>
</dbReference>
<evidence type="ECO:0000256" key="4">
    <source>
        <dbReference type="ARBA" id="ARBA00022475"/>
    </source>
</evidence>
<keyword evidence="8" id="KW-0998">Cell outer membrane</keyword>
<comment type="subcellular location">
    <subcellularLocation>
        <location evidence="1">Cell membrane</location>
        <topology evidence="1">Single-pass membrane protein</topology>
    </subcellularLocation>
    <subcellularLocation>
        <location evidence="2">Cell outer membrane</location>
    </subcellularLocation>
</comment>
<dbReference type="GO" id="GO:0009279">
    <property type="term" value="C:cell outer membrane"/>
    <property type="evidence" value="ECO:0007669"/>
    <property type="project" value="UniProtKB-SubCell"/>
</dbReference>
<dbReference type="Pfam" id="PF00691">
    <property type="entry name" value="OmpA"/>
    <property type="match status" value="1"/>
</dbReference>
<dbReference type="PANTHER" id="PTHR30329">
    <property type="entry name" value="STATOR ELEMENT OF FLAGELLAR MOTOR COMPLEX"/>
    <property type="match status" value="1"/>
</dbReference>
<dbReference type="InterPro" id="IPR025713">
    <property type="entry name" value="MotB-like_N_dom"/>
</dbReference>
<dbReference type="Proteomes" id="UP000295418">
    <property type="component" value="Unassembled WGS sequence"/>
</dbReference>
<dbReference type="InterPro" id="IPR050330">
    <property type="entry name" value="Bact_OuterMem_StrucFunc"/>
</dbReference>
<dbReference type="InterPro" id="IPR036737">
    <property type="entry name" value="OmpA-like_sf"/>
</dbReference>
<dbReference type="PRINTS" id="PR01021">
    <property type="entry name" value="OMPADOMAIN"/>
</dbReference>
<dbReference type="InterPro" id="IPR006664">
    <property type="entry name" value="OMP_bac"/>
</dbReference>
<dbReference type="RefSeq" id="WP_132420453.1">
    <property type="nucleotide sequence ID" value="NZ_SKFG01000045.1"/>
</dbReference>
<feature type="transmembrane region" description="Helical" evidence="11">
    <location>
        <begin position="21"/>
        <end position="38"/>
    </location>
</feature>
<evidence type="ECO:0000313" key="13">
    <source>
        <dbReference type="EMBL" id="TCZ70198.1"/>
    </source>
</evidence>
<comment type="similarity">
    <text evidence="3">Belongs to the MotB family.</text>
</comment>